<organism evidence="2 3">
    <name type="scientific">Clitoria ternatea</name>
    <name type="common">Butterfly pea</name>
    <dbReference type="NCBI Taxonomy" id="43366"/>
    <lineage>
        <taxon>Eukaryota</taxon>
        <taxon>Viridiplantae</taxon>
        <taxon>Streptophyta</taxon>
        <taxon>Embryophyta</taxon>
        <taxon>Tracheophyta</taxon>
        <taxon>Spermatophyta</taxon>
        <taxon>Magnoliopsida</taxon>
        <taxon>eudicotyledons</taxon>
        <taxon>Gunneridae</taxon>
        <taxon>Pentapetalae</taxon>
        <taxon>rosids</taxon>
        <taxon>fabids</taxon>
        <taxon>Fabales</taxon>
        <taxon>Fabaceae</taxon>
        <taxon>Papilionoideae</taxon>
        <taxon>50 kb inversion clade</taxon>
        <taxon>NPAAA clade</taxon>
        <taxon>indigoferoid/millettioid clade</taxon>
        <taxon>Phaseoleae</taxon>
        <taxon>Clitoria</taxon>
    </lineage>
</organism>
<proteinExistence type="predicted"/>
<gene>
    <name evidence="2" type="ORF">RJT34_16047</name>
</gene>
<comment type="caution">
    <text evidence="2">The sequence shown here is derived from an EMBL/GenBank/DDBJ whole genome shotgun (WGS) entry which is preliminary data.</text>
</comment>
<dbReference type="EMBL" id="JAYKXN010000004">
    <property type="protein sequence ID" value="KAK7293185.1"/>
    <property type="molecule type" value="Genomic_DNA"/>
</dbReference>
<accession>A0AAN9J6H2</accession>
<keyword evidence="3" id="KW-1185">Reference proteome</keyword>
<feature type="region of interest" description="Disordered" evidence="1">
    <location>
        <begin position="87"/>
        <end position="137"/>
    </location>
</feature>
<evidence type="ECO:0000256" key="1">
    <source>
        <dbReference type="SAM" id="MobiDB-lite"/>
    </source>
</evidence>
<dbReference type="AlphaFoldDB" id="A0AAN9J6H2"/>
<sequence>MNISHSISYNQSLFIPRKSATTASTPPTTMNYPYSEHHHYLSHLLNGNASSSACYIYGIQNQNMEMRQGNQICLQGKREMRMKNKRIKADMEDEEKQEKEIRKQIKKAEQLMLPPTSKSDKPSQDDPPRELNNDPVF</sequence>
<feature type="compositionally biased region" description="Basic and acidic residues" evidence="1">
    <location>
        <begin position="87"/>
        <end position="109"/>
    </location>
</feature>
<evidence type="ECO:0000313" key="3">
    <source>
        <dbReference type="Proteomes" id="UP001359559"/>
    </source>
</evidence>
<evidence type="ECO:0000313" key="2">
    <source>
        <dbReference type="EMBL" id="KAK7293185.1"/>
    </source>
</evidence>
<protein>
    <submittedName>
        <fullName evidence="2">Uncharacterized protein</fullName>
    </submittedName>
</protein>
<feature type="compositionally biased region" description="Basic and acidic residues" evidence="1">
    <location>
        <begin position="118"/>
        <end position="137"/>
    </location>
</feature>
<reference evidence="2 3" key="1">
    <citation type="submission" date="2024-01" db="EMBL/GenBank/DDBJ databases">
        <title>The genomes of 5 underutilized Papilionoideae crops provide insights into root nodulation and disease resistance.</title>
        <authorList>
            <person name="Yuan L."/>
        </authorList>
    </citation>
    <scope>NUCLEOTIDE SEQUENCE [LARGE SCALE GENOMIC DNA]</scope>
    <source>
        <strain evidence="2">LY-2023</strain>
        <tissue evidence="2">Leaf</tissue>
    </source>
</reference>
<name>A0AAN9J6H2_CLITE</name>
<dbReference type="Proteomes" id="UP001359559">
    <property type="component" value="Unassembled WGS sequence"/>
</dbReference>